<reference evidence="11" key="1">
    <citation type="submission" date="2020-02" db="EMBL/GenBank/DDBJ databases">
        <authorList>
            <person name="Meier V. D."/>
        </authorList>
    </citation>
    <scope>NUCLEOTIDE SEQUENCE</scope>
    <source>
        <strain evidence="11">AVDCRST_MAG03</strain>
    </source>
</reference>
<keyword evidence="2" id="KW-0902">Two-component regulatory system</keyword>
<dbReference type="FunFam" id="1.10.10.10:FF:000005">
    <property type="entry name" value="Two-component system response regulator"/>
    <property type="match status" value="1"/>
</dbReference>
<organism evidence="11">
    <name type="scientific">uncultured Rubrobacteraceae bacterium</name>
    <dbReference type="NCBI Taxonomy" id="349277"/>
    <lineage>
        <taxon>Bacteria</taxon>
        <taxon>Bacillati</taxon>
        <taxon>Actinomycetota</taxon>
        <taxon>Rubrobacteria</taxon>
        <taxon>Rubrobacterales</taxon>
        <taxon>Rubrobacteraceae</taxon>
        <taxon>environmental samples</taxon>
    </lineage>
</organism>
<evidence type="ECO:0000256" key="7">
    <source>
        <dbReference type="PROSITE-ProRule" id="PRU01091"/>
    </source>
</evidence>
<keyword evidence="5" id="KW-0804">Transcription</keyword>
<evidence type="ECO:0000256" key="8">
    <source>
        <dbReference type="SAM" id="MobiDB-lite"/>
    </source>
</evidence>
<dbReference type="Gene3D" id="1.10.10.10">
    <property type="entry name" value="Winged helix-like DNA-binding domain superfamily/Winged helix DNA-binding domain"/>
    <property type="match status" value="1"/>
</dbReference>
<sequence>MMRILIVEDEEHLARLVAEVLGREGYAAETAFDGRTALARALVEDFDLLVLDWMLPDLDGVQVVRRLRAADVGVPVLMLTARSQLEDRVEGLDAGADDYLAKPFAFPELLARVRALARRPPERIERGTVLAAGDVVLDPGRHEVRRAGERIDLTAKEFALLATLMQRPGQVFTRSVLMDTVWGGTTGAQTNAVDLYVHYLRKKLDREGEPSRVRTVHGAGYTFDSRPETFDPGPEA</sequence>
<dbReference type="SMART" id="SM00448">
    <property type="entry name" value="REC"/>
    <property type="match status" value="1"/>
</dbReference>
<accession>A0A6J4PP61</accession>
<keyword evidence="4 7" id="KW-0238">DNA-binding</keyword>
<dbReference type="GO" id="GO:0000976">
    <property type="term" value="F:transcription cis-regulatory region binding"/>
    <property type="evidence" value="ECO:0007669"/>
    <property type="project" value="TreeGrafter"/>
</dbReference>
<dbReference type="Pfam" id="PF00486">
    <property type="entry name" value="Trans_reg_C"/>
    <property type="match status" value="1"/>
</dbReference>
<dbReference type="InterPro" id="IPR016032">
    <property type="entry name" value="Sig_transdc_resp-reg_C-effctor"/>
</dbReference>
<protein>
    <submittedName>
        <fullName evidence="11">Two-component transcriptional response regulator, LuxR family</fullName>
    </submittedName>
</protein>
<name>A0A6J4PP61_9ACTN</name>
<evidence type="ECO:0000256" key="3">
    <source>
        <dbReference type="ARBA" id="ARBA00023015"/>
    </source>
</evidence>
<dbReference type="CDD" id="cd00383">
    <property type="entry name" value="trans_reg_C"/>
    <property type="match status" value="1"/>
</dbReference>
<keyword evidence="3" id="KW-0805">Transcription regulation</keyword>
<feature type="DNA-binding region" description="OmpR/PhoB-type" evidence="7">
    <location>
        <begin position="127"/>
        <end position="225"/>
    </location>
</feature>
<dbReference type="Gene3D" id="3.40.50.2300">
    <property type="match status" value="1"/>
</dbReference>
<evidence type="ECO:0000256" key="2">
    <source>
        <dbReference type="ARBA" id="ARBA00023012"/>
    </source>
</evidence>
<dbReference type="Pfam" id="PF00072">
    <property type="entry name" value="Response_reg"/>
    <property type="match status" value="1"/>
</dbReference>
<dbReference type="InterPro" id="IPR011006">
    <property type="entry name" value="CheY-like_superfamily"/>
</dbReference>
<keyword evidence="1 6" id="KW-0597">Phosphoprotein</keyword>
<evidence type="ECO:0000256" key="1">
    <source>
        <dbReference type="ARBA" id="ARBA00022553"/>
    </source>
</evidence>
<evidence type="ECO:0000259" key="10">
    <source>
        <dbReference type="PROSITE" id="PS51755"/>
    </source>
</evidence>
<proteinExistence type="predicted"/>
<dbReference type="EMBL" id="CADCUT010000154">
    <property type="protein sequence ID" value="CAA9420689.1"/>
    <property type="molecule type" value="Genomic_DNA"/>
</dbReference>
<evidence type="ECO:0000256" key="6">
    <source>
        <dbReference type="PROSITE-ProRule" id="PRU00169"/>
    </source>
</evidence>
<dbReference type="InterPro" id="IPR036388">
    <property type="entry name" value="WH-like_DNA-bd_sf"/>
</dbReference>
<dbReference type="GO" id="GO:0000156">
    <property type="term" value="F:phosphorelay response regulator activity"/>
    <property type="evidence" value="ECO:0007669"/>
    <property type="project" value="TreeGrafter"/>
</dbReference>
<dbReference type="Gene3D" id="6.10.250.690">
    <property type="match status" value="1"/>
</dbReference>
<dbReference type="FunFam" id="3.40.50.2300:FF:000001">
    <property type="entry name" value="DNA-binding response regulator PhoB"/>
    <property type="match status" value="1"/>
</dbReference>
<feature type="modified residue" description="4-aspartylphosphate" evidence="6">
    <location>
        <position position="52"/>
    </location>
</feature>
<dbReference type="GO" id="GO:0032993">
    <property type="term" value="C:protein-DNA complex"/>
    <property type="evidence" value="ECO:0007669"/>
    <property type="project" value="TreeGrafter"/>
</dbReference>
<dbReference type="AlphaFoldDB" id="A0A6J4PP61"/>
<dbReference type="SUPFAM" id="SSF52172">
    <property type="entry name" value="CheY-like"/>
    <property type="match status" value="1"/>
</dbReference>
<dbReference type="InterPro" id="IPR001789">
    <property type="entry name" value="Sig_transdc_resp-reg_receiver"/>
</dbReference>
<evidence type="ECO:0000256" key="4">
    <source>
        <dbReference type="ARBA" id="ARBA00023125"/>
    </source>
</evidence>
<dbReference type="PANTHER" id="PTHR48111">
    <property type="entry name" value="REGULATOR OF RPOS"/>
    <property type="match status" value="1"/>
</dbReference>
<dbReference type="GO" id="GO:0006355">
    <property type="term" value="P:regulation of DNA-templated transcription"/>
    <property type="evidence" value="ECO:0007669"/>
    <property type="project" value="InterPro"/>
</dbReference>
<dbReference type="InterPro" id="IPR001867">
    <property type="entry name" value="OmpR/PhoB-type_DNA-bd"/>
</dbReference>
<dbReference type="PROSITE" id="PS51755">
    <property type="entry name" value="OMPR_PHOB"/>
    <property type="match status" value="1"/>
</dbReference>
<evidence type="ECO:0000313" key="11">
    <source>
        <dbReference type="EMBL" id="CAA9420689.1"/>
    </source>
</evidence>
<feature type="domain" description="OmpR/PhoB-type" evidence="10">
    <location>
        <begin position="127"/>
        <end position="225"/>
    </location>
</feature>
<dbReference type="SMART" id="SM00862">
    <property type="entry name" value="Trans_reg_C"/>
    <property type="match status" value="1"/>
</dbReference>
<dbReference type="GO" id="GO:0005829">
    <property type="term" value="C:cytosol"/>
    <property type="evidence" value="ECO:0007669"/>
    <property type="project" value="TreeGrafter"/>
</dbReference>
<feature type="domain" description="Response regulatory" evidence="9">
    <location>
        <begin position="3"/>
        <end position="117"/>
    </location>
</feature>
<dbReference type="PANTHER" id="PTHR48111:SF22">
    <property type="entry name" value="REGULATOR OF RPOS"/>
    <property type="match status" value="1"/>
</dbReference>
<evidence type="ECO:0000259" key="9">
    <source>
        <dbReference type="PROSITE" id="PS50110"/>
    </source>
</evidence>
<dbReference type="InterPro" id="IPR039420">
    <property type="entry name" value="WalR-like"/>
</dbReference>
<dbReference type="SUPFAM" id="SSF46894">
    <property type="entry name" value="C-terminal effector domain of the bipartite response regulators"/>
    <property type="match status" value="1"/>
</dbReference>
<dbReference type="PROSITE" id="PS50110">
    <property type="entry name" value="RESPONSE_REGULATORY"/>
    <property type="match status" value="1"/>
</dbReference>
<evidence type="ECO:0000256" key="5">
    <source>
        <dbReference type="ARBA" id="ARBA00023163"/>
    </source>
</evidence>
<feature type="region of interest" description="Disordered" evidence="8">
    <location>
        <begin position="216"/>
        <end position="236"/>
    </location>
</feature>
<gene>
    <name evidence="11" type="ORF">AVDCRST_MAG03-2517</name>
</gene>